<evidence type="ECO:0000256" key="1">
    <source>
        <dbReference type="SAM" id="Phobius"/>
    </source>
</evidence>
<dbReference type="STRING" id="1307761.L21SP2_1086"/>
<dbReference type="HOGENOM" id="CLU_091606_2_0_12"/>
<feature type="transmembrane region" description="Helical" evidence="1">
    <location>
        <begin position="71"/>
        <end position="89"/>
    </location>
</feature>
<feature type="transmembrane region" description="Helical" evidence="1">
    <location>
        <begin position="136"/>
        <end position="156"/>
    </location>
</feature>
<feature type="transmembrane region" description="Helical" evidence="1">
    <location>
        <begin position="101"/>
        <end position="124"/>
    </location>
</feature>
<dbReference type="eggNOG" id="ENOG502ZF45">
    <property type="taxonomic scope" value="Bacteria"/>
</dbReference>
<keyword evidence="1" id="KW-0472">Membrane</keyword>
<accession>V5WFC2</accession>
<gene>
    <name evidence="2" type="ORF">L21SP2_1086</name>
</gene>
<dbReference type="EMBL" id="CP006939">
    <property type="protein sequence ID" value="AHC14493.1"/>
    <property type="molecule type" value="Genomic_DNA"/>
</dbReference>
<dbReference type="KEGG" id="slr:L21SP2_1086"/>
<feature type="transmembrane region" description="Helical" evidence="1">
    <location>
        <begin position="6"/>
        <end position="28"/>
    </location>
</feature>
<name>V5WFC2_9SPIO</name>
<dbReference type="AlphaFoldDB" id="V5WFC2"/>
<proteinExistence type="predicted"/>
<keyword evidence="1" id="KW-0812">Transmembrane</keyword>
<protein>
    <submittedName>
        <fullName evidence="2">Substrate-specific component of queuosine-regulated ECF transporter</fullName>
    </submittedName>
</protein>
<sequence length="194" mass="20867">MVKSVIPLKILPAVFIAALLNVLLASLVGKIGIPLYMDSLFSMVVTVSFGLLPGLATAVLTNGILALTSQTLFPFVICHILTVMIAAFMKKRDFLKNVTGFLWLGLFAALINGVVGSVISFYLFSGVTKVHGIDKLVMGLIVTGRSFVTALFWAGMISNILDKVFSALVSYAILQHPLLNKGTRKGNNPLDQIN</sequence>
<keyword evidence="1" id="KW-1133">Transmembrane helix</keyword>
<organism evidence="2 3">
    <name type="scientific">Salinispira pacifica</name>
    <dbReference type="NCBI Taxonomy" id="1307761"/>
    <lineage>
        <taxon>Bacteria</taxon>
        <taxon>Pseudomonadati</taxon>
        <taxon>Spirochaetota</taxon>
        <taxon>Spirochaetia</taxon>
        <taxon>Spirochaetales</taxon>
        <taxon>Spirochaetaceae</taxon>
        <taxon>Salinispira</taxon>
    </lineage>
</organism>
<evidence type="ECO:0000313" key="3">
    <source>
        <dbReference type="Proteomes" id="UP000018680"/>
    </source>
</evidence>
<dbReference type="Proteomes" id="UP000018680">
    <property type="component" value="Chromosome"/>
</dbReference>
<feature type="transmembrane region" description="Helical" evidence="1">
    <location>
        <begin position="40"/>
        <end position="65"/>
    </location>
</feature>
<keyword evidence="3" id="KW-1185">Reference proteome</keyword>
<reference evidence="2 3" key="1">
    <citation type="journal article" date="2015" name="Stand. Genomic Sci.">
        <title>Complete genome sequence and description of Salinispira pacifica gen. nov., sp. nov., a novel spirochaete isolated form a hypersaline microbial mat.</title>
        <authorList>
            <person name="Ben Hania W."/>
            <person name="Joseph M."/>
            <person name="Schumann P."/>
            <person name="Bunk B."/>
            <person name="Fiebig A."/>
            <person name="Sproer C."/>
            <person name="Klenk H.P."/>
            <person name="Fardeau M.L."/>
            <person name="Spring S."/>
        </authorList>
    </citation>
    <scope>NUCLEOTIDE SEQUENCE [LARGE SCALE GENOMIC DNA]</scope>
    <source>
        <strain evidence="2 3">L21-RPul-D2</strain>
    </source>
</reference>
<evidence type="ECO:0000313" key="2">
    <source>
        <dbReference type="EMBL" id="AHC14493.1"/>
    </source>
</evidence>